<dbReference type="OrthoDB" id="2872697at2"/>
<dbReference type="Pfam" id="PF12639">
    <property type="entry name" value="Colicin-DNase"/>
    <property type="match status" value="1"/>
</dbReference>
<dbReference type="EMBL" id="FOYZ01000007">
    <property type="protein sequence ID" value="SFR84685.1"/>
    <property type="molecule type" value="Genomic_DNA"/>
</dbReference>
<keyword evidence="2" id="KW-1185">Reference proteome</keyword>
<organism evidence="1 2">
    <name type="scientific">Anaeromicropila populeti</name>
    <dbReference type="NCBI Taxonomy" id="37658"/>
    <lineage>
        <taxon>Bacteria</taxon>
        <taxon>Bacillati</taxon>
        <taxon>Bacillota</taxon>
        <taxon>Clostridia</taxon>
        <taxon>Lachnospirales</taxon>
        <taxon>Lachnospiraceae</taxon>
        <taxon>Anaeromicropila</taxon>
    </lineage>
</organism>
<gene>
    <name evidence="1" type="ORF">SAMN05661086_02150</name>
</gene>
<evidence type="ECO:0000313" key="2">
    <source>
        <dbReference type="Proteomes" id="UP000199659"/>
    </source>
</evidence>
<protein>
    <submittedName>
        <fullName evidence="1">A nuclease of the HNH/ENDO VII superfamily with conserved WHH</fullName>
    </submittedName>
</protein>
<evidence type="ECO:0000313" key="1">
    <source>
        <dbReference type="EMBL" id="SFR84685.1"/>
    </source>
</evidence>
<accession>A0A1I6K0A3</accession>
<dbReference type="STRING" id="37658.SAMN05661086_02150"/>
<reference evidence="1 2" key="1">
    <citation type="submission" date="2016-10" db="EMBL/GenBank/DDBJ databases">
        <authorList>
            <person name="de Groot N.N."/>
        </authorList>
    </citation>
    <scope>NUCLEOTIDE SEQUENCE [LARGE SCALE GENOMIC DNA]</scope>
    <source>
        <strain evidence="1 2">743A</strain>
    </source>
</reference>
<name>A0A1I6K0A3_9FIRM</name>
<dbReference type="AlphaFoldDB" id="A0A1I6K0A3"/>
<sequence>MPDFSQFTVGEVEIDNMTSSRSSNFYQADEKLAQQWTDEKKDGKDWTKDDIEQWRQDNKYIWHELNDTKTMQLVPSIINTPIFMHLGGVGECNIKRKG</sequence>
<proteinExistence type="predicted"/>
<dbReference type="Proteomes" id="UP000199659">
    <property type="component" value="Unassembled WGS sequence"/>
</dbReference>